<evidence type="ECO:0000313" key="1">
    <source>
        <dbReference type="EMBL" id="EKO23619.1"/>
    </source>
</evidence>
<protein>
    <submittedName>
        <fullName evidence="1">Uncharacterized protein</fullName>
    </submittedName>
</protein>
<organism evidence="1 2">
    <name type="scientific">Leptospira interrogans str. UI 12621</name>
    <dbReference type="NCBI Taxonomy" id="1049937"/>
    <lineage>
        <taxon>Bacteria</taxon>
        <taxon>Pseudomonadati</taxon>
        <taxon>Spirochaetota</taxon>
        <taxon>Spirochaetia</taxon>
        <taxon>Leptospirales</taxon>
        <taxon>Leptospiraceae</taxon>
        <taxon>Leptospira</taxon>
    </lineage>
</organism>
<evidence type="ECO:0000313" key="2">
    <source>
        <dbReference type="Proteomes" id="UP000006324"/>
    </source>
</evidence>
<reference evidence="1 2" key="1">
    <citation type="submission" date="2012-09" db="EMBL/GenBank/DDBJ databases">
        <authorList>
            <person name="Harkins D.M."/>
            <person name="Durkin A.S."/>
            <person name="Brinkac L.M."/>
            <person name="Selengut J.D."/>
            <person name="Sanka R."/>
            <person name="DePew J."/>
            <person name="Purushe J."/>
            <person name="Chanthongthip A."/>
            <person name="Lattana O."/>
            <person name="Phetsouvanh R."/>
            <person name="Newton P.N."/>
            <person name="Vinetz J.M."/>
            <person name="Sutton G.G."/>
            <person name="Nelson W.C."/>
            <person name="Fouts D.E."/>
        </authorList>
    </citation>
    <scope>NUCLEOTIDE SEQUENCE [LARGE SCALE GENOMIC DNA]</scope>
    <source>
        <strain evidence="1 2">UI 12621</strain>
    </source>
</reference>
<gene>
    <name evidence="1" type="ORF">LEP1GSC104_0615</name>
</gene>
<proteinExistence type="predicted"/>
<dbReference type="AlphaFoldDB" id="A0A0F6H5X0"/>
<comment type="caution">
    <text evidence="1">The sequence shown here is derived from an EMBL/GenBank/DDBJ whole genome shotgun (WGS) entry which is preliminary data.</text>
</comment>
<sequence length="221" mass="25434">MSGKWGAAGYPFIEEEKGFQIAAYDYSEGCKYCGIGWKQKGKFIFEKKPKSKNIQFLSPYWTRALFVRGSVKTVFEKKNISGIEFLSVYLKNGKEIENLYQLYVTTILSPGLIPGDLNMELCENKIKDDKLKKELIAKEIYYMGPWCGKIKYNYSQGDKRALFKKEIFEHQPDFVLTNEWFGSGAGADRQILVSQKVKQIIEQNHWIGPIKGANLFPIQVQ</sequence>
<accession>A0A0F6H5X0</accession>
<dbReference type="Proteomes" id="UP000006324">
    <property type="component" value="Unassembled WGS sequence"/>
</dbReference>
<dbReference type="EMBL" id="AHNQ02000045">
    <property type="protein sequence ID" value="EKO23619.1"/>
    <property type="molecule type" value="Genomic_DNA"/>
</dbReference>
<name>A0A0F6H5X0_LEPIR</name>